<dbReference type="PANTHER" id="PTHR34094">
    <property type="match status" value="1"/>
</dbReference>
<evidence type="ECO:0000259" key="2">
    <source>
        <dbReference type="Pfam" id="PF13349"/>
    </source>
</evidence>
<keyword evidence="1" id="KW-0812">Transmembrane</keyword>
<organism evidence="3 4">
    <name type="scientific">Piscibacillus halophilus</name>
    <dbReference type="NCBI Taxonomy" id="571933"/>
    <lineage>
        <taxon>Bacteria</taxon>
        <taxon>Bacillati</taxon>
        <taxon>Bacillota</taxon>
        <taxon>Bacilli</taxon>
        <taxon>Bacillales</taxon>
        <taxon>Bacillaceae</taxon>
        <taxon>Piscibacillus</taxon>
    </lineage>
</organism>
<evidence type="ECO:0000313" key="3">
    <source>
        <dbReference type="EMBL" id="SEQ06598.1"/>
    </source>
</evidence>
<dbReference type="Pfam" id="PF13349">
    <property type="entry name" value="DUF4097"/>
    <property type="match status" value="1"/>
</dbReference>
<dbReference type="PANTHER" id="PTHR34094:SF1">
    <property type="entry name" value="PROTEIN FAM185A"/>
    <property type="match status" value="1"/>
</dbReference>
<dbReference type="RefSeq" id="WP_091772885.1">
    <property type="nucleotide sequence ID" value="NZ_CAESCL010000081.1"/>
</dbReference>
<dbReference type="EMBL" id="FOES01000006">
    <property type="protein sequence ID" value="SEQ06598.1"/>
    <property type="molecule type" value="Genomic_DNA"/>
</dbReference>
<evidence type="ECO:0000313" key="4">
    <source>
        <dbReference type="Proteomes" id="UP000199427"/>
    </source>
</evidence>
<dbReference type="OrthoDB" id="2588856at2"/>
<dbReference type="Proteomes" id="UP000199427">
    <property type="component" value="Unassembled WGS sequence"/>
</dbReference>
<dbReference type="Gene3D" id="2.160.20.120">
    <property type="match status" value="1"/>
</dbReference>
<feature type="transmembrane region" description="Helical" evidence="1">
    <location>
        <begin position="7"/>
        <end position="28"/>
    </location>
</feature>
<accession>A0A1H9D1G2</accession>
<feature type="domain" description="DUF4097" evidence="2">
    <location>
        <begin position="44"/>
        <end position="159"/>
    </location>
</feature>
<sequence length="265" mass="29919">MNIKRVKVLAIVLIVVGGIGSLLTYRFYEPTTLAVTKELEDAHINTIEIDANNEKVEIIPTTDPTPKVELTGKENEHTKSELIVEENDQTLSIQTENKMRKWFNFNFFQLSRTLTVYLPEKEYERLEVDVRNGKIQANDLVIHDVKVTSNNGKVELGNIIADSYDLRTSNGKIDLENLDGELKVKANNGKISLVTEDLDRNMDLETHNGKIDIQTENEPTNVIFDTSVNNGRVKLFGDDDYNKVIGDGDNIIRLRTNNGSITVTQ</sequence>
<keyword evidence="4" id="KW-1185">Reference proteome</keyword>
<dbReference type="AlphaFoldDB" id="A0A1H9D1G2"/>
<protein>
    <submittedName>
        <fullName evidence="3">Putative adhesin</fullName>
    </submittedName>
</protein>
<keyword evidence="1" id="KW-0472">Membrane</keyword>
<reference evidence="3 4" key="1">
    <citation type="submission" date="2016-10" db="EMBL/GenBank/DDBJ databases">
        <authorList>
            <person name="de Groot N.N."/>
        </authorList>
    </citation>
    <scope>NUCLEOTIDE SEQUENCE [LARGE SCALE GENOMIC DNA]</scope>
    <source>
        <strain evidence="3 4">DSM 21633</strain>
    </source>
</reference>
<proteinExistence type="predicted"/>
<name>A0A1H9D1G2_9BACI</name>
<keyword evidence="1" id="KW-1133">Transmembrane helix</keyword>
<dbReference type="InterPro" id="IPR025164">
    <property type="entry name" value="Toastrack_DUF4097"/>
</dbReference>
<dbReference type="STRING" id="571933.SAMN05216362_10633"/>
<evidence type="ECO:0000256" key="1">
    <source>
        <dbReference type="SAM" id="Phobius"/>
    </source>
</evidence>
<gene>
    <name evidence="3" type="ORF">SAMN05216362_10633</name>
</gene>